<evidence type="ECO:0000313" key="1">
    <source>
        <dbReference type="EMBL" id="MBB4940778.1"/>
    </source>
</evidence>
<evidence type="ECO:0000313" key="2">
    <source>
        <dbReference type="Proteomes" id="UP000534286"/>
    </source>
</evidence>
<proteinExistence type="predicted"/>
<comment type="caution">
    <text evidence="1">The sequence shown here is derived from an EMBL/GenBank/DDBJ whole genome shotgun (WGS) entry which is preliminary data.</text>
</comment>
<name>A0A7W7S042_9ACTN</name>
<protein>
    <submittedName>
        <fullName evidence="1">Putative phage-associated protein</fullName>
    </submittedName>
</protein>
<dbReference type="AlphaFoldDB" id="A0A7W7S042"/>
<sequence>MDLPSQPSSPLVSAALAVLKAAREQGFEITKTKLAKLLYMADLRAVEIGSVQFTGATWRWDNYGPYDAALAHTEYELADSELIDRNDSRLSDDSFGACVLTLVVDIEDPLPGESMQIVRDTVRRHGSKSSTALRDLSYKTPPMVEAQAGAERGVLLDLSRVRRRNQVKALLARAKARRPHRPLQENDPGVGAELLVELMTSTDSIRRANGKVLGDQ</sequence>
<dbReference type="EMBL" id="JACHJU010000002">
    <property type="protein sequence ID" value="MBB4940778.1"/>
    <property type="molecule type" value="Genomic_DNA"/>
</dbReference>
<accession>A0A7W7S042</accession>
<gene>
    <name evidence="1" type="ORF">FHR32_005155</name>
</gene>
<keyword evidence="2" id="KW-1185">Reference proteome</keyword>
<reference evidence="1 2" key="1">
    <citation type="submission" date="2020-08" db="EMBL/GenBank/DDBJ databases">
        <title>Sequencing the genomes of 1000 actinobacteria strains.</title>
        <authorList>
            <person name="Klenk H.-P."/>
        </authorList>
    </citation>
    <scope>NUCLEOTIDE SEQUENCE [LARGE SCALE GENOMIC DNA]</scope>
    <source>
        <strain evidence="1 2">DSM 43023</strain>
    </source>
</reference>
<dbReference type="RefSeq" id="WP_184756939.1">
    <property type="nucleotide sequence ID" value="NZ_BAABEK010000005.1"/>
</dbReference>
<organism evidence="1 2">
    <name type="scientific">Streptosporangium album</name>
    <dbReference type="NCBI Taxonomy" id="47479"/>
    <lineage>
        <taxon>Bacteria</taxon>
        <taxon>Bacillati</taxon>
        <taxon>Actinomycetota</taxon>
        <taxon>Actinomycetes</taxon>
        <taxon>Streptosporangiales</taxon>
        <taxon>Streptosporangiaceae</taxon>
        <taxon>Streptosporangium</taxon>
    </lineage>
</organism>
<dbReference type="Proteomes" id="UP000534286">
    <property type="component" value="Unassembled WGS sequence"/>
</dbReference>